<proteinExistence type="predicted"/>
<evidence type="ECO:0000313" key="2">
    <source>
        <dbReference type="EMBL" id="KAH3788627.1"/>
    </source>
</evidence>
<feature type="compositionally biased region" description="Polar residues" evidence="1">
    <location>
        <begin position="35"/>
        <end position="45"/>
    </location>
</feature>
<organism evidence="2 3">
    <name type="scientific">Dreissena polymorpha</name>
    <name type="common">Zebra mussel</name>
    <name type="synonym">Mytilus polymorpha</name>
    <dbReference type="NCBI Taxonomy" id="45954"/>
    <lineage>
        <taxon>Eukaryota</taxon>
        <taxon>Metazoa</taxon>
        <taxon>Spiralia</taxon>
        <taxon>Lophotrochozoa</taxon>
        <taxon>Mollusca</taxon>
        <taxon>Bivalvia</taxon>
        <taxon>Autobranchia</taxon>
        <taxon>Heteroconchia</taxon>
        <taxon>Euheterodonta</taxon>
        <taxon>Imparidentia</taxon>
        <taxon>Neoheterodontei</taxon>
        <taxon>Myida</taxon>
        <taxon>Dreissenoidea</taxon>
        <taxon>Dreissenidae</taxon>
        <taxon>Dreissena</taxon>
    </lineage>
</organism>
<evidence type="ECO:0000256" key="1">
    <source>
        <dbReference type="SAM" id="MobiDB-lite"/>
    </source>
</evidence>
<reference evidence="2" key="2">
    <citation type="submission" date="2020-11" db="EMBL/GenBank/DDBJ databases">
        <authorList>
            <person name="McCartney M.A."/>
            <person name="Auch B."/>
            <person name="Kono T."/>
            <person name="Mallez S."/>
            <person name="Becker A."/>
            <person name="Gohl D.M."/>
            <person name="Silverstein K.A.T."/>
            <person name="Koren S."/>
            <person name="Bechman K.B."/>
            <person name="Herman A."/>
            <person name="Abrahante J.E."/>
            <person name="Garbe J."/>
        </authorList>
    </citation>
    <scope>NUCLEOTIDE SEQUENCE</scope>
    <source>
        <strain evidence="2">Duluth1</strain>
        <tissue evidence="2">Whole animal</tissue>
    </source>
</reference>
<dbReference type="Proteomes" id="UP000828390">
    <property type="component" value="Unassembled WGS sequence"/>
</dbReference>
<protein>
    <submittedName>
        <fullName evidence="2">Uncharacterized protein</fullName>
    </submittedName>
</protein>
<feature type="region of interest" description="Disordered" evidence="1">
    <location>
        <begin position="27"/>
        <end position="48"/>
    </location>
</feature>
<sequence length="73" mass="7876">MSEADRQIQEKLGQLSSKLSWVVEYPKNSKDGASASKQSPGSSGRMSMIAANMSLNKEASMMTGINNKSSTNY</sequence>
<reference evidence="2" key="1">
    <citation type="journal article" date="2019" name="bioRxiv">
        <title>The Genome of the Zebra Mussel, Dreissena polymorpha: A Resource for Invasive Species Research.</title>
        <authorList>
            <person name="McCartney M.A."/>
            <person name="Auch B."/>
            <person name="Kono T."/>
            <person name="Mallez S."/>
            <person name="Zhang Y."/>
            <person name="Obille A."/>
            <person name="Becker A."/>
            <person name="Abrahante J.E."/>
            <person name="Garbe J."/>
            <person name="Badalamenti J.P."/>
            <person name="Herman A."/>
            <person name="Mangelson H."/>
            <person name="Liachko I."/>
            <person name="Sullivan S."/>
            <person name="Sone E.D."/>
            <person name="Koren S."/>
            <person name="Silverstein K.A.T."/>
            <person name="Beckman K.B."/>
            <person name="Gohl D.M."/>
        </authorList>
    </citation>
    <scope>NUCLEOTIDE SEQUENCE</scope>
    <source>
        <strain evidence="2">Duluth1</strain>
        <tissue evidence="2">Whole animal</tissue>
    </source>
</reference>
<dbReference type="AlphaFoldDB" id="A0A9D4F365"/>
<gene>
    <name evidence="2" type="ORF">DPMN_166773</name>
</gene>
<keyword evidence="3" id="KW-1185">Reference proteome</keyword>
<accession>A0A9D4F365</accession>
<comment type="caution">
    <text evidence="2">The sequence shown here is derived from an EMBL/GenBank/DDBJ whole genome shotgun (WGS) entry which is preliminary data.</text>
</comment>
<dbReference type="EMBL" id="JAIWYP010000008">
    <property type="protein sequence ID" value="KAH3788627.1"/>
    <property type="molecule type" value="Genomic_DNA"/>
</dbReference>
<name>A0A9D4F365_DREPO</name>
<evidence type="ECO:0000313" key="3">
    <source>
        <dbReference type="Proteomes" id="UP000828390"/>
    </source>
</evidence>